<feature type="region of interest" description="Disordered" evidence="1">
    <location>
        <begin position="233"/>
        <end position="285"/>
    </location>
</feature>
<dbReference type="Pfam" id="PF03732">
    <property type="entry name" value="Retrotrans_gag"/>
    <property type="match status" value="1"/>
</dbReference>
<reference evidence="3" key="1">
    <citation type="submission" date="2018-02" db="EMBL/GenBank/DDBJ databases">
        <authorList>
            <person name="Cohen D.B."/>
            <person name="Kent A.D."/>
        </authorList>
    </citation>
    <scope>NUCLEOTIDE SEQUENCE</scope>
</reference>
<sequence length="587" mass="68274">MSNNQEEDTTEEFRQPAVPNLQMQALLGEMRRMLRVELEPIHERLDRVEAGTPRGQQQDIPNRQQGGRVPWRNVEEEAESEEFDEPYLNRGRFERGNGNREARMGRPRRDNDLGNIKIKILIFSRRRNREPPVDTWEEMKMLMRKRFVPSHYYRGLYQKLQRLNQGSKSVEEYYKEMEVAMIRANVEEDREATMARFLHGLNREIADIVEMQHYVELTDMVHQAIKVEEQFKRKGLARRGQPMATTSPWKTTPKRDEQLQNKPKFEPSKNAKPTTAATLGNTETSSSKTRDIKCFKCQGWGHIASQCVNKRVMVINAQGELESENEEEVDDDDMPPLEDADDEQSAVVGDLLVARRVLNVQVKEEETETLKQEGYFSYDVQLPDRQELLRSSRNLNQKMTPWHKVAQAFRRYQDRRNPTSGATSTTHVKTGRRNKAVLKIPELFPRRCHACARSLPDSQQVDPQARARWKEDAFMHAAFARRVFPTRCKLICEPGMRWKDDDSVYDVELSDIERFPKICCMTHFEYQKTSKTALENWVRKGYAHENRGRFGGRLAWRIRPPRGSCTAPAASSRAARDDGARGVHTIL</sequence>
<name>A0A2N9GSG9_FAGSY</name>
<feature type="compositionally biased region" description="Acidic residues" evidence="1">
    <location>
        <begin position="1"/>
        <end position="10"/>
    </location>
</feature>
<feature type="compositionally biased region" description="Polar residues" evidence="1">
    <location>
        <begin position="54"/>
        <end position="65"/>
    </location>
</feature>
<protein>
    <recommendedName>
        <fullName evidence="2">Retrotransposon gag domain-containing protein</fullName>
    </recommendedName>
</protein>
<dbReference type="InterPro" id="IPR036875">
    <property type="entry name" value="Znf_CCHC_sf"/>
</dbReference>
<dbReference type="PANTHER" id="PTHR35046:SF9">
    <property type="entry name" value="RNA-DIRECTED DNA POLYMERASE"/>
    <property type="match status" value="1"/>
</dbReference>
<dbReference type="SUPFAM" id="SSF57756">
    <property type="entry name" value="Retrovirus zinc finger-like domains"/>
    <property type="match status" value="1"/>
</dbReference>
<gene>
    <name evidence="3" type="ORF">FSB_LOCUS30280</name>
</gene>
<feature type="region of interest" description="Disordered" evidence="1">
    <location>
        <begin position="567"/>
        <end position="587"/>
    </location>
</feature>
<organism evidence="3">
    <name type="scientific">Fagus sylvatica</name>
    <name type="common">Beechnut</name>
    <dbReference type="NCBI Taxonomy" id="28930"/>
    <lineage>
        <taxon>Eukaryota</taxon>
        <taxon>Viridiplantae</taxon>
        <taxon>Streptophyta</taxon>
        <taxon>Embryophyta</taxon>
        <taxon>Tracheophyta</taxon>
        <taxon>Spermatophyta</taxon>
        <taxon>Magnoliopsida</taxon>
        <taxon>eudicotyledons</taxon>
        <taxon>Gunneridae</taxon>
        <taxon>Pentapetalae</taxon>
        <taxon>rosids</taxon>
        <taxon>fabids</taxon>
        <taxon>Fagales</taxon>
        <taxon>Fagaceae</taxon>
        <taxon>Fagus</taxon>
    </lineage>
</organism>
<dbReference type="AlphaFoldDB" id="A0A2N9GSG9"/>
<accession>A0A2N9GSG9</accession>
<proteinExistence type="predicted"/>
<evidence type="ECO:0000256" key="1">
    <source>
        <dbReference type="SAM" id="MobiDB-lite"/>
    </source>
</evidence>
<dbReference type="PANTHER" id="PTHR35046">
    <property type="entry name" value="ZINC KNUCKLE (CCHC-TYPE) FAMILY PROTEIN"/>
    <property type="match status" value="1"/>
</dbReference>
<feature type="region of interest" description="Disordered" evidence="1">
    <location>
        <begin position="1"/>
        <end position="20"/>
    </location>
</feature>
<dbReference type="GO" id="GO:0008270">
    <property type="term" value="F:zinc ion binding"/>
    <property type="evidence" value="ECO:0007669"/>
    <property type="project" value="InterPro"/>
</dbReference>
<dbReference type="GO" id="GO:0003676">
    <property type="term" value="F:nucleic acid binding"/>
    <property type="evidence" value="ECO:0007669"/>
    <property type="project" value="InterPro"/>
</dbReference>
<evidence type="ECO:0000313" key="3">
    <source>
        <dbReference type="EMBL" id="SPD02398.1"/>
    </source>
</evidence>
<feature type="region of interest" description="Disordered" evidence="1">
    <location>
        <begin position="47"/>
        <end position="109"/>
    </location>
</feature>
<feature type="compositionally biased region" description="Polar residues" evidence="1">
    <location>
        <begin position="271"/>
        <end position="285"/>
    </location>
</feature>
<dbReference type="InterPro" id="IPR005162">
    <property type="entry name" value="Retrotrans_gag_dom"/>
</dbReference>
<evidence type="ECO:0000259" key="2">
    <source>
        <dbReference type="Pfam" id="PF03732"/>
    </source>
</evidence>
<feature type="compositionally biased region" description="Basic and acidic residues" evidence="1">
    <location>
        <begin position="253"/>
        <end position="269"/>
    </location>
</feature>
<feature type="compositionally biased region" description="Basic and acidic residues" evidence="1">
    <location>
        <begin position="91"/>
        <end position="109"/>
    </location>
</feature>
<dbReference type="EMBL" id="OIVN01002302">
    <property type="protein sequence ID" value="SPD02398.1"/>
    <property type="molecule type" value="Genomic_DNA"/>
</dbReference>
<feature type="compositionally biased region" description="Acidic residues" evidence="1">
    <location>
        <begin position="76"/>
        <end position="85"/>
    </location>
</feature>
<feature type="domain" description="Retrotransposon gag" evidence="2">
    <location>
        <begin position="128"/>
        <end position="203"/>
    </location>
</feature>